<sequence length="98" mass="11355">MPTGPTVLKLNHLIVGAEPNPEFGISRRYIYGDWIAYTSSDQPFTRFTGSANWTFEEVSRACDGWLESTEFQRSSEWDRDLSGEYKCRIKRRPEINTS</sequence>
<gene>
    <name evidence="1" type="ORF">GCM10010178_42990</name>
</gene>
<organism evidence="1 2">
    <name type="scientific">Lentzea flava</name>
    <dbReference type="NCBI Taxonomy" id="103732"/>
    <lineage>
        <taxon>Bacteria</taxon>
        <taxon>Bacillati</taxon>
        <taxon>Actinomycetota</taxon>
        <taxon>Actinomycetes</taxon>
        <taxon>Pseudonocardiales</taxon>
        <taxon>Pseudonocardiaceae</taxon>
        <taxon>Lentzea</taxon>
    </lineage>
</organism>
<reference evidence="2" key="1">
    <citation type="journal article" date="2019" name="Int. J. Syst. Evol. Microbiol.">
        <title>The Global Catalogue of Microorganisms (GCM) 10K type strain sequencing project: providing services to taxonomists for standard genome sequencing and annotation.</title>
        <authorList>
            <consortium name="The Broad Institute Genomics Platform"/>
            <consortium name="The Broad Institute Genome Sequencing Center for Infectious Disease"/>
            <person name="Wu L."/>
            <person name="Ma J."/>
        </authorList>
    </citation>
    <scope>NUCLEOTIDE SEQUENCE [LARGE SCALE GENOMIC DNA]</scope>
    <source>
        <strain evidence="2">JCM 3296</strain>
    </source>
</reference>
<protein>
    <submittedName>
        <fullName evidence="1">Uncharacterized protein</fullName>
    </submittedName>
</protein>
<keyword evidence="2" id="KW-1185">Reference proteome</keyword>
<evidence type="ECO:0000313" key="1">
    <source>
        <dbReference type="EMBL" id="GGU45893.1"/>
    </source>
</evidence>
<dbReference type="RefSeq" id="WP_189255487.1">
    <property type="nucleotide sequence ID" value="NZ_BMRE01000018.1"/>
</dbReference>
<dbReference type="EMBL" id="BMRE01000018">
    <property type="protein sequence ID" value="GGU45893.1"/>
    <property type="molecule type" value="Genomic_DNA"/>
</dbReference>
<accession>A0ABQ2UN61</accession>
<dbReference type="Proteomes" id="UP000649573">
    <property type="component" value="Unassembled WGS sequence"/>
</dbReference>
<name>A0ABQ2UN61_9PSEU</name>
<proteinExistence type="predicted"/>
<evidence type="ECO:0000313" key="2">
    <source>
        <dbReference type="Proteomes" id="UP000649573"/>
    </source>
</evidence>
<comment type="caution">
    <text evidence="1">The sequence shown here is derived from an EMBL/GenBank/DDBJ whole genome shotgun (WGS) entry which is preliminary data.</text>
</comment>